<evidence type="ECO:0000256" key="6">
    <source>
        <dbReference type="ARBA" id="ARBA00022741"/>
    </source>
</evidence>
<dbReference type="SUPFAM" id="SSF90123">
    <property type="entry name" value="ABC transporter transmembrane region"/>
    <property type="match status" value="1"/>
</dbReference>
<keyword evidence="4" id="KW-0645">Protease</keyword>
<dbReference type="MEROPS" id="C39.001"/>
<organism evidence="16 17">
    <name type="scientific">Spirosoma radiotolerans</name>
    <dbReference type="NCBI Taxonomy" id="1379870"/>
    <lineage>
        <taxon>Bacteria</taxon>
        <taxon>Pseudomonadati</taxon>
        <taxon>Bacteroidota</taxon>
        <taxon>Cytophagia</taxon>
        <taxon>Cytophagales</taxon>
        <taxon>Cytophagaceae</taxon>
        <taxon>Spirosoma</taxon>
    </lineage>
</organism>
<feature type="domain" description="ABC transporter" evidence="13">
    <location>
        <begin position="478"/>
        <end position="713"/>
    </location>
</feature>
<dbReference type="RefSeq" id="WP_046578756.1">
    <property type="nucleotide sequence ID" value="NZ_CP010429.1"/>
</dbReference>
<dbReference type="Pfam" id="PF03412">
    <property type="entry name" value="Peptidase_C39"/>
    <property type="match status" value="1"/>
</dbReference>
<dbReference type="PATRIC" id="fig|1379870.5.peg.6073"/>
<sequence length="754" mass="84233">MAKKTIIKQHDITDCGAACLASISAHYNLMMPIARIRQMASTDQKGTNVLGMIEAAHRLGFQAKGVRGTFESLSKIPKPAIAHIIVKEVLHHFVVIYEVTDKHIVVMDPGPGKFVKHTHEEFKKIWTGVLILLLPDDQFTAGNEKVSAMQRFWQLVRPHRSVMIQALFGALIYTVLGLSTSIYVQKIVDNVIVEGNRNLLNLLSIVMVLILVLQLFIGSMKSMFALKTGQQIDARLILGYYKHLMKLPQQFFDTMRVGEIISRINDAVKIRAFINDAATGLVVNVFIVLFSFGMMFTYDWKLAMIMLAVIPFYGAIYLIVNKLNKKYQRTLMEDAAELESQLVESLNAMGTIKRFGLEEFANVKTETRFIKLLKTIFTSARNSVWSGNATEIVSRLFTIVLLWVGSGFVIDNQITPGELLSFYALIGYFTGPASQLIGANRTVQDALIAADRLFEIMDLEREETENKIELKPEMIGDIRFTDVSFRYGTRTQVFDNLSLTVPRGKITAVVGESGSGKSTMLSLLQNLYPLQSGSIHIGDYDIKHISNDSIRRRVSVVPQKIDLFAGNVIDNIAVGEYQPDMQRIVAICQRLGITDFIEKLPNGFHTYLGENGASLSGGQKQRIAIARALYQNPDVLILDEATSSLDSISEQCVQETIQHLREHNKTVILIAHRLSTVMNADKIVVIEQGKLIEEGSHFELLAQQTAYYKLWASQMPLTINMLAQSPLDLLQISANGDQPVSRLDSTDSKTALAV</sequence>
<keyword evidence="8" id="KW-0067">ATP-binding</keyword>
<dbReference type="InterPro" id="IPR005074">
    <property type="entry name" value="Peptidase_C39"/>
</dbReference>
<evidence type="ECO:0000256" key="2">
    <source>
        <dbReference type="ARBA" id="ARBA00022448"/>
    </source>
</evidence>
<keyword evidence="9" id="KW-1278">Translocase</keyword>
<evidence type="ECO:0000256" key="8">
    <source>
        <dbReference type="ARBA" id="ARBA00022840"/>
    </source>
</evidence>
<dbReference type="InterPro" id="IPR039421">
    <property type="entry name" value="Type_1_exporter"/>
</dbReference>
<dbReference type="Gene3D" id="1.20.1560.10">
    <property type="entry name" value="ABC transporter type 1, transmembrane domain"/>
    <property type="match status" value="1"/>
</dbReference>
<dbReference type="InterPro" id="IPR017871">
    <property type="entry name" value="ABC_transporter-like_CS"/>
</dbReference>
<keyword evidence="5 12" id="KW-0812">Transmembrane</keyword>
<protein>
    <submittedName>
        <fullName evidence="16">Peptidase C39</fullName>
    </submittedName>
</protein>
<feature type="transmembrane region" description="Helical" evidence="12">
    <location>
        <begin position="302"/>
        <end position="320"/>
    </location>
</feature>
<feature type="transmembrane region" description="Helical" evidence="12">
    <location>
        <begin position="273"/>
        <end position="296"/>
    </location>
</feature>
<evidence type="ECO:0000256" key="11">
    <source>
        <dbReference type="ARBA" id="ARBA00023136"/>
    </source>
</evidence>
<dbReference type="Proteomes" id="UP000033054">
    <property type="component" value="Chromosome"/>
</dbReference>
<dbReference type="SMART" id="SM00382">
    <property type="entry name" value="AAA"/>
    <property type="match status" value="1"/>
</dbReference>
<evidence type="ECO:0000259" key="13">
    <source>
        <dbReference type="PROSITE" id="PS50893"/>
    </source>
</evidence>
<reference evidence="16 17" key="1">
    <citation type="journal article" date="2014" name="Curr. Microbiol.">
        <title>Spirosoma radiotolerans sp. nov., a gamma-radiation-resistant bacterium isolated from gamma ray-irradiated soil.</title>
        <authorList>
            <person name="Lee J.J."/>
            <person name="Srinivasan S."/>
            <person name="Lim S."/>
            <person name="Joe M."/>
            <person name="Im S."/>
            <person name="Bae S.I."/>
            <person name="Park K.R."/>
            <person name="Han J.H."/>
            <person name="Park S.H."/>
            <person name="Joo B.M."/>
            <person name="Park S.J."/>
            <person name="Kim M.K."/>
        </authorList>
    </citation>
    <scope>NUCLEOTIDE SEQUENCE [LARGE SCALE GENOMIC DNA]</scope>
    <source>
        <strain evidence="16 17">DG5A</strain>
    </source>
</reference>
<keyword evidence="10 12" id="KW-1133">Transmembrane helix</keyword>
<evidence type="ECO:0000256" key="3">
    <source>
        <dbReference type="ARBA" id="ARBA00022475"/>
    </source>
</evidence>
<dbReference type="CDD" id="cd18570">
    <property type="entry name" value="ABC_6TM_PCAT1_LagD_like"/>
    <property type="match status" value="1"/>
</dbReference>
<keyword evidence="3" id="KW-1003">Cell membrane</keyword>
<dbReference type="InterPro" id="IPR011527">
    <property type="entry name" value="ABC1_TM_dom"/>
</dbReference>
<evidence type="ECO:0000256" key="7">
    <source>
        <dbReference type="ARBA" id="ARBA00022801"/>
    </source>
</evidence>
<feature type="domain" description="ABC transmembrane type-1" evidence="14">
    <location>
        <begin position="164"/>
        <end position="445"/>
    </location>
</feature>
<dbReference type="InterPro" id="IPR005897">
    <property type="entry name" value="Pept_C39_ABC_bacteriocin"/>
</dbReference>
<accession>A0A0E3ZZZ4</accession>
<evidence type="ECO:0000256" key="4">
    <source>
        <dbReference type="ARBA" id="ARBA00022670"/>
    </source>
</evidence>
<dbReference type="GO" id="GO:0043214">
    <property type="term" value="F:ABC-type bacteriocin transporter activity"/>
    <property type="evidence" value="ECO:0007669"/>
    <property type="project" value="InterPro"/>
</dbReference>
<keyword evidence="6" id="KW-0547">Nucleotide-binding</keyword>
<feature type="transmembrane region" description="Helical" evidence="12">
    <location>
        <begin position="162"/>
        <end position="184"/>
    </location>
</feature>
<dbReference type="PANTHER" id="PTHR43394:SF1">
    <property type="entry name" value="ATP-BINDING CASSETTE SUB-FAMILY B MEMBER 10, MITOCHONDRIAL"/>
    <property type="match status" value="1"/>
</dbReference>
<dbReference type="PANTHER" id="PTHR43394">
    <property type="entry name" value="ATP-DEPENDENT PERMEASE MDL1, MITOCHONDRIAL"/>
    <property type="match status" value="1"/>
</dbReference>
<gene>
    <name evidence="16" type="ORF">SD10_28185</name>
</gene>
<dbReference type="InterPro" id="IPR003593">
    <property type="entry name" value="AAA+_ATPase"/>
</dbReference>
<dbReference type="InterPro" id="IPR036640">
    <property type="entry name" value="ABC1_TM_sf"/>
</dbReference>
<dbReference type="GO" id="GO:0016887">
    <property type="term" value="F:ATP hydrolysis activity"/>
    <property type="evidence" value="ECO:0007669"/>
    <property type="project" value="InterPro"/>
</dbReference>
<dbReference type="Pfam" id="PF00005">
    <property type="entry name" value="ABC_tran"/>
    <property type="match status" value="1"/>
</dbReference>
<dbReference type="FunFam" id="3.40.50.300:FF:000218">
    <property type="entry name" value="Multidrug ABC transporter ATP-binding protein"/>
    <property type="match status" value="1"/>
</dbReference>
<dbReference type="PROSITE" id="PS50893">
    <property type="entry name" value="ABC_TRANSPORTER_2"/>
    <property type="match status" value="1"/>
</dbReference>
<evidence type="ECO:0000256" key="10">
    <source>
        <dbReference type="ARBA" id="ARBA00022989"/>
    </source>
</evidence>
<dbReference type="GO" id="GO:0015421">
    <property type="term" value="F:ABC-type oligopeptide transporter activity"/>
    <property type="evidence" value="ECO:0007669"/>
    <property type="project" value="TreeGrafter"/>
</dbReference>
<dbReference type="OrthoDB" id="9769115at2"/>
<evidence type="ECO:0000256" key="5">
    <source>
        <dbReference type="ARBA" id="ARBA00022692"/>
    </source>
</evidence>
<dbReference type="Pfam" id="PF00664">
    <property type="entry name" value="ABC_membrane"/>
    <property type="match status" value="1"/>
</dbReference>
<dbReference type="PROSITE" id="PS00211">
    <property type="entry name" value="ABC_TRANSPORTER_1"/>
    <property type="match status" value="1"/>
</dbReference>
<evidence type="ECO:0000256" key="1">
    <source>
        <dbReference type="ARBA" id="ARBA00004651"/>
    </source>
</evidence>
<dbReference type="GO" id="GO:0006508">
    <property type="term" value="P:proteolysis"/>
    <property type="evidence" value="ECO:0007669"/>
    <property type="project" value="UniProtKB-KW"/>
</dbReference>
<evidence type="ECO:0000256" key="12">
    <source>
        <dbReference type="SAM" id="Phobius"/>
    </source>
</evidence>
<proteinExistence type="predicted"/>
<evidence type="ECO:0000313" key="17">
    <source>
        <dbReference type="Proteomes" id="UP000033054"/>
    </source>
</evidence>
<dbReference type="GO" id="GO:0005886">
    <property type="term" value="C:plasma membrane"/>
    <property type="evidence" value="ECO:0007669"/>
    <property type="project" value="UniProtKB-SubCell"/>
</dbReference>
<feature type="transmembrane region" description="Helical" evidence="12">
    <location>
        <begin position="199"/>
        <end position="217"/>
    </location>
</feature>
<dbReference type="InterPro" id="IPR027417">
    <property type="entry name" value="P-loop_NTPase"/>
</dbReference>
<feature type="domain" description="Peptidase C39" evidence="15">
    <location>
        <begin position="9"/>
        <end position="133"/>
    </location>
</feature>
<dbReference type="InterPro" id="IPR003439">
    <property type="entry name" value="ABC_transporter-like_ATP-bd"/>
</dbReference>
<dbReference type="KEGG" id="srd:SD10_28185"/>
<evidence type="ECO:0000256" key="9">
    <source>
        <dbReference type="ARBA" id="ARBA00022967"/>
    </source>
</evidence>
<dbReference type="NCBIfam" id="TIGR01193">
    <property type="entry name" value="bacteriocin_ABC"/>
    <property type="match status" value="1"/>
</dbReference>
<dbReference type="EMBL" id="CP010429">
    <property type="protein sequence ID" value="AKD58204.1"/>
    <property type="molecule type" value="Genomic_DNA"/>
</dbReference>
<keyword evidence="17" id="KW-1185">Reference proteome</keyword>
<dbReference type="SUPFAM" id="SSF52540">
    <property type="entry name" value="P-loop containing nucleoside triphosphate hydrolases"/>
    <property type="match status" value="1"/>
</dbReference>
<evidence type="ECO:0000259" key="15">
    <source>
        <dbReference type="PROSITE" id="PS50990"/>
    </source>
</evidence>
<dbReference type="AlphaFoldDB" id="A0A0E3ZZZ4"/>
<dbReference type="Gene3D" id="3.40.50.300">
    <property type="entry name" value="P-loop containing nucleotide triphosphate hydrolases"/>
    <property type="match status" value="1"/>
</dbReference>
<name>A0A0E3ZZZ4_9BACT</name>
<dbReference type="CDD" id="cd02418">
    <property type="entry name" value="Peptidase_C39B"/>
    <property type="match status" value="1"/>
</dbReference>
<dbReference type="PROSITE" id="PS50990">
    <property type="entry name" value="PEPTIDASE_C39"/>
    <property type="match status" value="1"/>
</dbReference>
<feature type="transmembrane region" description="Helical" evidence="12">
    <location>
        <begin position="392"/>
        <end position="410"/>
    </location>
</feature>
<dbReference type="Gene3D" id="3.90.70.10">
    <property type="entry name" value="Cysteine proteinases"/>
    <property type="match status" value="1"/>
</dbReference>
<dbReference type="PROSITE" id="PS50929">
    <property type="entry name" value="ABC_TM1F"/>
    <property type="match status" value="1"/>
</dbReference>
<keyword evidence="7" id="KW-0378">Hydrolase</keyword>
<keyword evidence="2" id="KW-0813">Transport</keyword>
<dbReference type="STRING" id="1379870.SD10_28185"/>
<dbReference type="HOGENOM" id="CLU_000604_84_3_10"/>
<keyword evidence="11 12" id="KW-0472">Membrane</keyword>
<evidence type="ECO:0000313" key="16">
    <source>
        <dbReference type="EMBL" id="AKD58204.1"/>
    </source>
</evidence>
<comment type="subcellular location">
    <subcellularLocation>
        <location evidence="1">Cell membrane</location>
        <topology evidence="1">Multi-pass membrane protein</topology>
    </subcellularLocation>
</comment>
<evidence type="ECO:0000259" key="14">
    <source>
        <dbReference type="PROSITE" id="PS50929"/>
    </source>
</evidence>
<dbReference type="GO" id="GO:0005524">
    <property type="term" value="F:ATP binding"/>
    <property type="evidence" value="ECO:0007669"/>
    <property type="project" value="UniProtKB-KW"/>
</dbReference>
<dbReference type="GO" id="GO:0008234">
    <property type="term" value="F:cysteine-type peptidase activity"/>
    <property type="evidence" value="ECO:0007669"/>
    <property type="project" value="InterPro"/>
</dbReference>